<comment type="caution">
    <text evidence="1">The sequence shown here is derived from an EMBL/GenBank/DDBJ whole genome shotgun (WGS) entry which is preliminary data.</text>
</comment>
<feature type="non-terminal residue" evidence="1">
    <location>
        <position position="1"/>
    </location>
</feature>
<name>X0UCJ5_9ZZZZ</name>
<organism evidence="1">
    <name type="scientific">marine sediment metagenome</name>
    <dbReference type="NCBI Taxonomy" id="412755"/>
    <lineage>
        <taxon>unclassified sequences</taxon>
        <taxon>metagenomes</taxon>
        <taxon>ecological metagenomes</taxon>
    </lineage>
</organism>
<reference evidence="1" key="1">
    <citation type="journal article" date="2014" name="Front. Microbiol.">
        <title>High frequency of phylogenetically diverse reductive dehalogenase-homologous genes in deep subseafloor sedimentary metagenomes.</title>
        <authorList>
            <person name="Kawai M."/>
            <person name="Futagami T."/>
            <person name="Toyoda A."/>
            <person name="Takaki Y."/>
            <person name="Nishi S."/>
            <person name="Hori S."/>
            <person name="Arai W."/>
            <person name="Tsubouchi T."/>
            <person name="Morono Y."/>
            <person name="Uchiyama I."/>
            <person name="Ito T."/>
            <person name="Fujiyama A."/>
            <person name="Inagaki F."/>
            <person name="Takami H."/>
        </authorList>
    </citation>
    <scope>NUCLEOTIDE SEQUENCE</scope>
    <source>
        <strain evidence="1">Expedition CK06-06</strain>
    </source>
</reference>
<dbReference type="EMBL" id="BARS01028011">
    <property type="protein sequence ID" value="GAG03484.1"/>
    <property type="molecule type" value="Genomic_DNA"/>
</dbReference>
<accession>X0UCJ5</accession>
<dbReference type="AlphaFoldDB" id="X0UCJ5"/>
<protein>
    <submittedName>
        <fullName evidence="1">Uncharacterized protein</fullName>
    </submittedName>
</protein>
<gene>
    <name evidence="1" type="ORF">S01H1_43942</name>
</gene>
<proteinExistence type="predicted"/>
<sequence length="100" mass="11493">GKKLYVDTCGEIRISFEEDGAWYKNDQAVTKATELGLVDEDLNKIGEDFDGWGNNNWFAIREYDINGECSQDDLGICHNYDDAIELLKAVAEEKQKEYYK</sequence>
<evidence type="ECO:0000313" key="1">
    <source>
        <dbReference type="EMBL" id="GAG03484.1"/>
    </source>
</evidence>